<dbReference type="Pfam" id="PF25601">
    <property type="entry name" value="AAA_lid_14"/>
    <property type="match status" value="1"/>
</dbReference>
<dbReference type="CDD" id="cd00009">
    <property type="entry name" value="AAA"/>
    <property type="match status" value="1"/>
</dbReference>
<evidence type="ECO:0000259" key="3">
    <source>
        <dbReference type="PROSITE" id="PS50045"/>
    </source>
</evidence>
<evidence type="ECO:0000313" key="4">
    <source>
        <dbReference type="EMBL" id="SOY61087.1"/>
    </source>
</evidence>
<keyword evidence="1" id="KW-0547">Nucleotide-binding</keyword>
<dbReference type="SMART" id="SM00382">
    <property type="entry name" value="AAA"/>
    <property type="match status" value="1"/>
</dbReference>
<dbReference type="AlphaFoldDB" id="A0A375C1P3"/>
<dbReference type="PROSITE" id="PS50045">
    <property type="entry name" value="SIGMA54_INTERACT_4"/>
    <property type="match status" value="1"/>
</dbReference>
<dbReference type="InterPro" id="IPR003593">
    <property type="entry name" value="AAA+_ATPase"/>
</dbReference>
<dbReference type="GO" id="GO:0006355">
    <property type="term" value="P:regulation of DNA-templated transcription"/>
    <property type="evidence" value="ECO:0007669"/>
    <property type="project" value="InterPro"/>
</dbReference>
<sequence length="463" mass="51145">MISLSCGGKMRVVLYHDDRARLERDLHEHGLPDHLPLDENARGMLAVLVVADGNRVTEAAQRWLRAEPRADAFIAGCTAATRCHCIPEAWWPAALCDLVCAPDHDALLTELAARLCRLAEIEAVLEAPWLRERAVGDSPAWRGTLRAVAQVGRYGRGTCLLLGESGCGKELLARLIHDLDPERHRAPFVVVDCTMLSPELSGSELFGHAKGAFTHAVSARDGAVAMADGGTLFLDEVGELQLPLQARLLRVIQERMYKRVGEDTWRKSDFRLTCATNRDLEAEVQAGRFRGDLYFRITQWTVRAPTLAERREDIPLLVRHFLAESLAGTGPGMPHVMPEVMHYLVTRDYQGNVRELRNVVSRLAERQRGFQVISTGGLDGPMPGMRTELAADIVNPWPEMLRHAIEGALDAGLGLKHIGQIAESMAVQVAESRHGCTSRAAELLQVTPRALQLRRQVRPAPPA</sequence>
<feature type="domain" description="Sigma-54 factor interaction" evidence="3">
    <location>
        <begin position="134"/>
        <end position="365"/>
    </location>
</feature>
<name>A0A375C1P3_9BURK</name>
<protein>
    <submittedName>
        <fullName evidence="4">Two-component signal transduction system ATPase, Sigma-54 interaction and FIS domains</fullName>
    </submittedName>
</protein>
<dbReference type="InterPro" id="IPR002078">
    <property type="entry name" value="Sigma_54_int"/>
</dbReference>
<dbReference type="InterPro" id="IPR025943">
    <property type="entry name" value="Sigma_54_int_dom_ATP-bd_2"/>
</dbReference>
<dbReference type="Proteomes" id="UP000256780">
    <property type="component" value="Chromosome CBM2587_b"/>
</dbReference>
<dbReference type="Pfam" id="PF00158">
    <property type="entry name" value="Sigma54_activat"/>
    <property type="match status" value="1"/>
</dbReference>
<organism evidence="4">
    <name type="scientific">Cupriavidus taiwanensis</name>
    <dbReference type="NCBI Taxonomy" id="164546"/>
    <lineage>
        <taxon>Bacteria</taxon>
        <taxon>Pseudomonadati</taxon>
        <taxon>Pseudomonadota</taxon>
        <taxon>Betaproteobacteria</taxon>
        <taxon>Burkholderiales</taxon>
        <taxon>Burkholderiaceae</taxon>
        <taxon>Cupriavidus</taxon>
    </lineage>
</organism>
<gene>
    <name evidence="4" type="ORF">CBM2587_B20054</name>
</gene>
<dbReference type="FunFam" id="3.40.50.300:FF:000006">
    <property type="entry name" value="DNA-binding transcriptional regulator NtrC"/>
    <property type="match status" value="1"/>
</dbReference>
<dbReference type="SUPFAM" id="SSF52540">
    <property type="entry name" value="P-loop containing nucleoside triphosphate hydrolases"/>
    <property type="match status" value="1"/>
</dbReference>
<accession>A0A375C1P3</accession>
<evidence type="ECO:0000256" key="2">
    <source>
        <dbReference type="ARBA" id="ARBA00022840"/>
    </source>
</evidence>
<dbReference type="PROSITE" id="PS00676">
    <property type="entry name" value="SIGMA54_INTERACT_2"/>
    <property type="match status" value="1"/>
</dbReference>
<dbReference type="PANTHER" id="PTHR32071">
    <property type="entry name" value="TRANSCRIPTIONAL REGULATORY PROTEIN"/>
    <property type="match status" value="1"/>
</dbReference>
<dbReference type="RefSeq" id="WP_232346659.1">
    <property type="nucleotide sequence ID" value="NZ_LT976854.1"/>
</dbReference>
<comment type="caution">
    <text evidence="4">The sequence shown here is derived from an EMBL/GenBank/DDBJ whole genome shotgun (WGS) entry which is preliminary data.</text>
</comment>
<evidence type="ECO:0000256" key="1">
    <source>
        <dbReference type="ARBA" id="ARBA00022741"/>
    </source>
</evidence>
<proteinExistence type="predicted"/>
<dbReference type="Gene3D" id="3.40.50.300">
    <property type="entry name" value="P-loop containing nucleotide triphosphate hydrolases"/>
    <property type="match status" value="1"/>
</dbReference>
<dbReference type="GO" id="GO:0005524">
    <property type="term" value="F:ATP binding"/>
    <property type="evidence" value="ECO:0007669"/>
    <property type="project" value="UniProtKB-KW"/>
</dbReference>
<dbReference type="EMBL" id="OFSQ01000031">
    <property type="protein sequence ID" value="SOY61087.1"/>
    <property type="molecule type" value="Genomic_DNA"/>
</dbReference>
<keyword evidence="2" id="KW-0067">ATP-binding</keyword>
<reference evidence="4" key="1">
    <citation type="submission" date="2018-01" db="EMBL/GenBank/DDBJ databases">
        <authorList>
            <person name="Clerissi C."/>
        </authorList>
    </citation>
    <scope>NUCLEOTIDE SEQUENCE</scope>
    <source>
        <strain evidence="4">Cupriavidus sp. LMG 19464</strain>
    </source>
</reference>
<dbReference type="Gene3D" id="1.10.8.60">
    <property type="match status" value="1"/>
</dbReference>
<dbReference type="InterPro" id="IPR058031">
    <property type="entry name" value="AAA_lid_NorR"/>
</dbReference>
<dbReference type="InterPro" id="IPR027417">
    <property type="entry name" value="P-loop_NTPase"/>
</dbReference>